<protein>
    <submittedName>
        <fullName evidence="1">Uncharacterized protein</fullName>
    </submittedName>
</protein>
<reference evidence="1" key="1">
    <citation type="submission" date="2023-05" db="EMBL/GenBank/DDBJ databases">
        <authorList>
            <person name="Stuckert A."/>
        </authorList>
    </citation>
    <scope>NUCLEOTIDE SEQUENCE</scope>
</reference>
<feature type="non-terminal residue" evidence="1">
    <location>
        <position position="38"/>
    </location>
</feature>
<sequence length="38" mass="4147">MISVDVASEEFQLPALLSSHAVTDHMIEPVSSALYSDR</sequence>
<evidence type="ECO:0000313" key="1">
    <source>
        <dbReference type="EMBL" id="CAI9589565.1"/>
    </source>
</evidence>
<evidence type="ECO:0000313" key="2">
    <source>
        <dbReference type="Proteomes" id="UP001162483"/>
    </source>
</evidence>
<dbReference type="EMBL" id="CATNWA010016072">
    <property type="protein sequence ID" value="CAI9589565.1"/>
    <property type="molecule type" value="Genomic_DNA"/>
</dbReference>
<accession>A0ABN9EXL5</accession>
<comment type="caution">
    <text evidence="1">The sequence shown here is derived from an EMBL/GenBank/DDBJ whole genome shotgun (WGS) entry which is preliminary data.</text>
</comment>
<gene>
    <name evidence="1" type="ORF">SPARVUS_LOCUS10919372</name>
</gene>
<name>A0ABN9EXL5_9NEOB</name>
<keyword evidence="2" id="KW-1185">Reference proteome</keyword>
<organism evidence="1 2">
    <name type="scientific">Staurois parvus</name>
    <dbReference type="NCBI Taxonomy" id="386267"/>
    <lineage>
        <taxon>Eukaryota</taxon>
        <taxon>Metazoa</taxon>
        <taxon>Chordata</taxon>
        <taxon>Craniata</taxon>
        <taxon>Vertebrata</taxon>
        <taxon>Euteleostomi</taxon>
        <taxon>Amphibia</taxon>
        <taxon>Batrachia</taxon>
        <taxon>Anura</taxon>
        <taxon>Neobatrachia</taxon>
        <taxon>Ranoidea</taxon>
        <taxon>Ranidae</taxon>
        <taxon>Staurois</taxon>
    </lineage>
</organism>
<proteinExistence type="predicted"/>
<dbReference type="Proteomes" id="UP001162483">
    <property type="component" value="Unassembled WGS sequence"/>
</dbReference>